<dbReference type="SUPFAM" id="SSF53335">
    <property type="entry name" value="S-adenosyl-L-methionine-dependent methyltransferases"/>
    <property type="match status" value="1"/>
</dbReference>
<protein>
    <submittedName>
        <fullName evidence="4">L-histidine N(Alpha)-methyltransferase</fullName>
        <ecNumber evidence="4">2.1.1.44</ecNumber>
    </submittedName>
</protein>
<evidence type="ECO:0000313" key="4">
    <source>
        <dbReference type="EMBL" id="WOJ92756.1"/>
    </source>
</evidence>
<dbReference type="InterPro" id="IPR029063">
    <property type="entry name" value="SAM-dependent_MTases_sf"/>
</dbReference>
<organism evidence="4 5">
    <name type="scientific">Congregibacter variabilis</name>
    <dbReference type="NCBI Taxonomy" id="3081200"/>
    <lineage>
        <taxon>Bacteria</taxon>
        <taxon>Pseudomonadati</taxon>
        <taxon>Pseudomonadota</taxon>
        <taxon>Gammaproteobacteria</taxon>
        <taxon>Cellvibrionales</taxon>
        <taxon>Halieaceae</taxon>
        <taxon>Congregibacter</taxon>
    </lineage>
</organism>
<gene>
    <name evidence="4" type="primary">egtD</name>
    <name evidence="4" type="ORF">R0135_13305</name>
</gene>
<dbReference type="PANTHER" id="PTHR43397">
    <property type="entry name" value="ERGOTHIONEINE BIOSYNTHESIS PROTEIN 1"/>
    <property type="match status" value="1"/>
</dbReference>
<dbReference type="InterPro" id="IPR019257">
    <property type="entry name" value="MeTrfase_dom"/>
</dbReference>
<dbReference type="GO" id="GO:0032259">
    <property type="term" value="P:methylation"/>
    <property type="evidence" value="ECO:0007669"/>
    <property type="project" value="UniProtKB-KW"/>
</dbReference>
<keyword evidence="1 4" id="KW-0489">Methyltransferase</keyword>
<sequence length="325" mass="36132">MNKSLGNVSRVSFRDEHPDLGDGRAEILAGLQLPQKSVNPKWFYDQRGSELFDQITRLPEYYPTRTESMILNDNRASIAANCGDNSVFIEPGSGSSEKVRILLEAVRPAVYVPVDISADFLHESAKTLGDEYPWLDIFAVCADFNAGWEFLSELPSARRVVFYPGSTIGNLDPSLAQAFLRTIASLVGKDGGVLIGVDTHKSTERLEAAYNDDAGVTAQFNLNVLRRMNALLDADFDEAAFRHRAFYNEDLRRIEMHLVSELNQQVECAGTIVDFKAGETIHTECSYKYGLEDFASLATSAGLEIIETWQDEEGLFGVHYLRSTA</sequence>
<dbReference type="InterPro" id="IPR051128">
    <property type="entry name" value="EgtD_Methyltrsf_superfamily"/>
</dbReference>
<keyword evidence="5" id="KW-1185">Reference proteome</keyword>
<dbReference type="EMBL" id="CP136864">
    <property type="protein sequence ID" value="WOJ92756.1"/>
    <property type="molecule type" value="Genomic_DNA"/>
</dbReference>
<feature type="domain" description="Histidine-specific methyltransferase SAM-dependent" evidence="3">
    <location>
        <begin position="24"/>
        <end position="322"/>
    </location>
</feature>
<evidence type="ECO:0000256" key="2">
    <source>
        <dbReference type="ARBA" id="ARBA00022679"/>
    </source>
</evidence>
<dbReference type="Gene3D" id="3.40.50.150">
    <property type="entry name" value="Vaccinia Virus protein VP39"/>
    <property type="match status" value="1"/>
</dbReference>
<proteinExistence type="predicted"/>
<dbReference type="PIRSF" id="PIRSF018005">
    <property type="entry name" value="UCP018005"/>
    <property type="match status" value="1"/>
</dbReference>
<evidence type="ECO:0000313" key="5">
    <source>
        <dbReference type="Proteomes" id="UP001626537"/>
    </source>
</evidence>
<dbReference type="RefSeq" id="WP_407347356.1">
    <property type="nucleotide sequence ID" value="NZ_CP136864.1"/>
</dbReference>
<name>A0ABZ0I0R0_9GAMM</name>
<accession>A0ABZ0I0R0</accession>
<evidence type="ECO:0000259" key="3">
    <source>
        <dbReference type="Pfam" id="PF10017"/>
    </source>
</evidence>
<evidence type="ECO:0000256" key="1">
    <source>
        <dbReference type="ARBA" id="ARBA00022603"/>
    </source>
</evidence>
<dbReference type="Pfam" id="PF10017">
    <property type="entry name" value="Methyltransf_33"/>
    <property type="match status" value="1"/>
</dbReference>
<reference evidence="4 5" key="1">
    <citation type="submission" date="2023-10" db="EMBL/GenBank/DDBJ databases">
        <title>Two novel species belonging to the OM43/NOR5 clade.</title>
        <authorList>
            <person name="Park M."/>
        </authorList>
    </citation>
    <scope>NUCLEOTIDE SEQUENCE [LARGE SCALE GENOMIC DNA]</scope>
    <source>
        <strain evidence="4 5">IMCC43200</strain>
    </source>
</reference>
<dbReference type="InterPro" id="IPR017804">
    <property type="entry name" value="MeTrfase_EgtD-like"/>
</dbReference>
<dbReference type="EC" id="2.1.1.44" evidence="4"/>
<keyword evidence="2 4" id="KW-0808">Transferase</keyword>
<dbReference type="Proteomes" id="UP001626537">
    <property type="component" value="Chromosome"/>
</dbReference>
<dbReference type="GO" id="GO:0052706">
    <property type="term" value="F:L-histidine N(alpha)-methyltransferase activity"/>
    <property type="evidence" value="ECO:0007669"/>
    <property type="project" value="UniProtKB-EC"/>
</dbReference>
<dbReference type="NCBIfam" id="TIGR03438">
    <property type="entry name" value="egtD_ergothio"/>
    <property type="match status" value="1"/>
</dbReference>
<dbReference type="PANTHER" id="PTHR43397:SF1">
    <property type="entry name" value="ERGOTHIONEINE BIOSYNTHESIS PROTEIN 1"/>
    <property type="match status" value="1"/>
</dbReference>
<dbReference type="InterPro" id="IPR035094">
    <property type="entry name" value="EgtD"/>
</dbReference>